<feature type="region of interest" description="Disordered" evidence="1">
    <location>
        <begin position="472"/>
        <end position="491"/>
    </location>
</feature>
<feature type="compositionally biased region" description="Polar residues" evidence="1">
    <location>
        <begin position="382"/>
        <end position="395"/>
    </location>
</feature>
<dbReference type="PANTHER" id="PTHR28159:SF1">
    <property type="entry name" value="TRAFFICKING PROTEIN PARTICLE COMPLEX II-SPECIFIC SUBUNIT 65"/>
    <property type="match status" value="1"/>
</dbReference>
<evidence type="ECO:0000256" key="1">
    <source>
        <dbReference type="SAM" id="MobiDB-lite"/>
    </source>
</evidence>
<dbReference type="InterPro" id="IPR024662">
    <property type="entry name" value="Trs65"/>
</dbReference>
<feature type="compositionally biased region" description="Low complexity" evidence="1">
    <location>
        <begin position="396"/>
        <end position="405"/>
    </location>
</feature>
<keyword evidence="4" id="KW-1185">Reference proteome</keyword>
<comment type="caution">
    <text evidence="3">The sequence shown here is derived from an EMBL/GenBank/DDBJ whole genome shotgun (WGS) entry which is preliminary data.</text>
</comment>
<dbReference type="EMBL" id="LFMY01000006">
    <property type="protein sequence ID" value="OKL60065.1"/>
    <property type="molecule type" value="Genomic_DNA"/>
</dbReference>
<dbReference type="GO" id="GO:0006891">
    <property type="term" value="P:intra-Golgi vesicle-mediated transport"/>
    <property type="evidence" value="ECO:0007669"/>
    <property type="project" value="InterPro"/>
</dbReference>
<dbReference type="Proteomes" id="UP000214365">
    <property type="component" value="Unassembled WGS sequence"/>
</dbReference>
<evidence type="ECO:0000313" key="3">
    <source>
        <dbReference type="EMBL" id="OKL60065.1"/>
    </source>
</evidence>
<feature type="region of interest" description="Disordered" evidence="1">
    <location>
        <begin position="378"/>
        <end position="417"/>
    </location>
</feature>
<dbReference type="PANTHER" id="PTHR28159">
    <property type="entry name" value="TRAFFICKING PROTEIN PARTICLE COMPLEX II-SPECIFIC SUBUNIT 65"/>
    <property type="match status" value="1"/>
</dbReference>
<organism evidence="3 4">
    <name type="scientific">Talaromyces atroroseus</name>
    <dbReference type="NCBI Taxonomy" id="1441469"/>
    <lineage>
        <taxon>Eukaryota</taxon>
        <taxon>Fungi</taxon>
        <taxon>Dikarya</taxon>
        <taxon>Ascomycota</taxon>
        <taxon>Pezizomycotina</taxon>
        <taxon>Eurotiomycetes</taxon>
        <taxon>Eurotiomycetidae</taxon>
        <taxon>Eurotiales</taxon>
        <taxon>Trichocomaceae</taxon>
        <taxon>Talaromyces</taxon>
        <taxon>Talaromyces sect. Trachyspermi</taxon>
    </lineage>
</organism>
<dbReference type="AlphaFoldDB" id="A0A225B015"/>
<dbReference type="STRING" id="1441469.A0A225B015"/>
<dbReference type="InterPro" id="IPR055420">
    <property type="entry name" value="IgD3_Trs65"/>
</dbReference>
<name>A0A225B015_TALAT</name>
<proteinExistence type="predicted"/>
<accession>A0A225B015</accession>
<protein>
    <recommendedName>
        <fullName evidence="2">Trafficking protein particle complex II-specific subunit 65 IgD3 domain-containing protein</fullName>
    </recommendedName>
</protein>
<evidence type="ECO:0000313" key="4">
    <source>
        <dbReference type="Proteomes" id="UP000214365"/>
    </source>
</evidence>
<dbReference type="GO" id="GO:0005802">
    <property type="term" value="C:trans-Golgi network"/>
    <property type="evidence" value="ECO:0007669"/>
    <property type="project" value="TreeGrafter"/>
</dbReference>
<dbReference type="RefSeq" id="XP_020120186.1">
    <property type="nucleotide sequence ID" value="XM_020266883.1"/>
</dbReference>
<dbReference type="Pfam" id="PF12735">
    <property type="entry name" value="IgD3_Trs65"/>
    <property type="match status" value="1"/>
</dbReference>
<reference evidence="3 4" key="1">
    <citation type="submission" date="2015-06" db="EMBL/GenBank/DDBJ databases">
        <title>Talaromyces atroroseus IBT 11181 draft genome.</title>
        <authorList>
            <person name="Rasmussen K.B."/>
            <person name="Rasmussen S."/>
            <person name="Petersen B."/>
            <person name="Sicheritz-Ponten T."/>
            <person name="Mortensen U.H."/>
            <person name="Thrane U."/>
        </authorList>
    </citation>
    <scope>NUCLEOTIDE SEQUENCE [LARGE SCALE GENOMIC DNA]</scope>
    <source>
        <strain evidence="3 4">IBT 11181</strain>
    </source>
</reference>
<evidence type="ECO:0000259" key="2">
    <source>
        <dbReference type="Pfam" id="PF12735"/>
    </source>
</evidence>
<gene>
    <name evidence="3" type="ORF">UA08_04469</name>
</gene>
<feature type="domain" description="Trafficking protein particle complex II-specific subunit 65 IgD3" evidence="2">
    <location>
        <begin position="405"/>
        <end position="575"/>
    </location>
</feature>
<sequence>MSGASVHGDFLRNAVIDTVIPHNPAVDIEAALTFALEGGAEDLNAVLSSIPQRSLLFFDETVPVRVVLRLSNCSENDLKAHLPRLDIGMNALVFNPTTPSTEEPAPAKDSIFTGSVNNKEDPLVVVNVFEGDEGSGNHVYVIWKIDAFLHRPRIRIQHPCVAFSVTASLNAAESSDHSFRNDEYLPTTVPASSNVLQALSSDPALKFTAPYLPASRLLRVVPAAQKEAPVHNLRQQSQHPIRIVPAASARIRCSRLNTFSSRPVTIACLDLEVTPFVTCDVVFDKADVVLSDGQVEDISKTPELQPPILLRPRDDVTLIYKLIPEYGPEAYLSTTSLVSSLDISLEGVIKLSDDCQPRIFMQWRTNVDFSIPLNPTFGGPSQVMQRNNRPASLSVTSGPSGPPSTNAANRSSYRERAYSHTRGGVTVSFSGPVDVEIGKPFQWDVFIVNRSPAPRKFTMMAIPRRKRVDLRRHVTRPSSSSISGKKDKKEEHLAEAVTDESIIHAMQKNAAGQDADLVCLSTDLRIGPLLPGTCHSTELILLPLATGALHLEAVRLIDMNSNETIDIRDLPDIVASLCG</sequence>
<dbReference type="GO" id="GO:1990071">
    <property type="term" value="C:TRAPPII protein complex"/>
    <property type="evidence" value="ECO:0007669"/>
    <property type="project" value="InterPro"/>
</dbReference>
<dbReference type="OrthoDB" id="5345392at2759"/>
<dbReference type="GeneID" id="31004224"/>